<proteinExistence type="inferred from homology"/>
<dbReference type="SUPFAM" id="SSF56349">
    <property type="entry name" value="DNA breaking-rejoining enzymes"/>
    <property type="match status" value="1"/>
</dbReference>
<evidence type="ECO:0000313" key="7">
    <source>
        <dbReference type="Proteomes" id="UP000626370"/>
    </source>
</evidence>
<keyword evidence="4" id="KW-0233">DNA recombination</keyword>
<evidence type="ECO:0000259" key="5">
    <source>
        <dbReference type="PROSITE" id="PS51898"/>
    </source>
</evidence>
<comment type="caution">
    <text evidence="6">The sequence shown here is derived from an EMBL/GenBank/DDBJ whole genome shotgun (WGS) entry which is preliminary data.</text>
</comment>
<accession>A0ABQ3ITF3</accession>
<organism evidence="6 7">
    <name type="scientific">Thalassotalea profundi</name>
    <dbReference type="NCBI Taxonomy" id="2036687"/>
    <lineage>
        <taxon>Bacteria</taxon>
        <taxon>Pseudomonadati</taxon>
        <taxon>Pseudomonadota</taxon>
        <taxon>Gammaproteobacteria</taxon>
        <taxon>Alteromonadales</taxon>
        <taxon>Colwelliaceae</taxon>
        <taxon>Thalassotalea</taxon>
    </lineage>
</organism>
<gene>
    <name evidence="6" type="ORF">GCM10011501_22330</name>
</gene>
<evidence type="ECO:0000256" key="3">
    <source>
        <dbReference type="ARBA" id="ARBA00023125"/>
    </source>
</evidence>
<comment type="similarity">
    <text evidence="1">Belongs to the 'phage' integrase family.</text>
</comment>
<dbReference type="Gene3D" id="1.10.443.10">
    <property type="entry name" value="Intergrase catalytic core"/>
    <property type="match status" value="1"/>
</dbReference>
<dbReference type="PANTHER" id="PTHR30349:SF41">
    <property type="entry name" value="INTEGRASE_RECOMBINASE PROTEIN MJ0367-RELATED"/>
    <property type="match status" value="1"/>
</dbReference>
<dbReference type="InterPro" id="IPR010998">
    <property type="entry name" value="Integrase_recombinase_N"/>
</dbReference>
<sequence>MKEMRFKLVEGESINIRDSEAFKHKANTTLDFQTEPNVTGVVVFNSKQQVLPHISNWLTEKLMSGLTPPGTVKTYAKNFSYLLDYLEQHRTLKHQKLDDALLYIQQHTFKEYFQHLRSEKGLASTTVSNRDATYQAFFEEFLCVARHNGKALRDDNPYEGGLIFGSPKSKLVEMCSLDELTALLMCTPHESEKVLVQFIYDSGLRRTEVTKVKKEHIDNALNSERHKIIVDEDTVSIPSEYKAVYVEGSKGRRREIKERMTLTSIHTLGRLKRYFANPRYRVTAKKHSLDAPAFFNTHGNPYTPGSVGKLLERLSQRAKKKGLIKRHIHPHMLRHGFAGSVLRSPDLGNHSVDKLVIVQHCLGHSSLKTTQIYTRLPYDIYGLVADSNGEILTRSQLMEQLNTKTKTKKVRA</sequence>
<protein>
    <recommendedName>
        <fullName evidence="5">Tyr recombinase domain-containing protein</fullName>
    </recommendedName>
</protein>
<dbReference type="InterPro" id="IPR013762">
    <property type="entry name" value="Integrase-like_cat_sf"/>
</dbReference>
<dbReference type="InterPro" id="IPR002104">
    <property type="entry name" value="Integrase_catalytic"/>
</dbReference>
<dbReference type="Gene3D" id="1.10.150.130">
    <property type="match status" value="1"/>
</dbReference>
<dbReference type="PROSITE" id="PS51898">
    <property type="entry name" value="TYR_RECOMBINASE"/>
    <property type="match status" value="1"/>
</dbReference>
<reference evidence="7" key="1">
    <citation type="journal article" date="2019" name="Int. J. Syst. Evol. Microbiol.">
        <title>The Global Catalogue of Microorganisms (GCM) 10K type strain sequencing project: providing services to taxonomists for standard genome sequencing and annotation.</title>
        <authorList>
            <consortium name="The Broad Institute Genomics Platform"/>
            <consortium name="The Broad Institute Genome Sequencing Center for Infectious Disease"/>
            <person name="Wu L."/>
            <person name="Ma J."/>
        </authorList>
    </citation>
    <scope>NUCLEOTIDE SEQUENCE [LARGE SCALE GENOMIC DNA]</scope>
    <source>
        <strain evidence="7">CGMCC 1.15922</strain>
    </source>
</reference>
<dbReference type="InterPro" id="IPR011010">
    <property type="entry name" value="DNA_brk_join_enz"/>
</dbReference>
<keyword evidence="3" id="KW-0238">DNA-binding</keyword>
<dbReference type="PANTHER" id="PTHR30349">
    <property type="entry name" value="PHAGE INTEGRASE-RELATED"/>
    <property type="match status" value="1"/>
</dbReference>
<evidence type="ECO:0000313" key="6">
    <source>
        <dbReference type="EMBL" id="GHE92318.1"/>
    </source>
</evidence>
<keyword evidence="2" id="KW-0229">DNA integration</keyword>
<dbReference type="Proteomes" id="UP000626370">
    <property type="component" value="Unassembled WGS sequence"/>
</dbReference>
<dbReference type="Pfam" id="PF00589">
    <property type="entry name" value="Phage_integrase"/>
    <property type="match status" value="1"/>
</dbReference>
<dbReference type="EMBL" id="BNAH01000008">
    <property type="protein sequence ID" value="GHE92318.1"/>
    <property type="molecule type" value="Genomic_DNA"/>
</dbReference>
<name>A0ABQ3ITF3_9GAMM</name>
<evidence type="ECO:0000256" key="1">
    <source>
        <dbReference type="ARBA" id="ARBA00008857"/>
    </source>
</evidence>
<evidence type="ECO:0000256" key="4">
    <source>
        <dbReference type="ARBA" id="ARBA00023172"/>
    </source>
</evidence>
<keyword evidence="7" id="KW-1185">Reference proteome</keyword>
<dbReference type="InterPro" id="IPR050090">
    <property type="entry name" value="Tyrosine_recombinase_XerCD"/>
</dbReference>
<evidence type="ECO:0000256" key="2">
    <source>
        <dbReference type="ARBA" id="ARBA00022908"/>
    </source>
</evidence>
<feature type="domain" description="Tyr recombinase" evidence="5">
    <location>
        <begin position="170"/>
        <end position="386"/>
    </location>
</feature>